<evidence type="ECO:0000256" key="2">
    <source>
        <dbReference type="ARBA" id="ARBA00022448"/>
    </source>
</evidence>
<feature type="transmembrane region" description="Helical" evidence="6">
    <location>
        <begin position="322"/>
        <end position="346"/>
    </location>
</feature>
<feature type="transmembrane region" description="Helical" evidence="6">
    <location>
        <begin position="175"/>
        <end position="195"/>
    </location>
</feature>
<evidence type="ECO:0000256" key="5">
    <source>
        <dbReference type="ARBA" id="ARBA00023136"/>
    </source>
</evidence>
<dbReference type="GO" id="GO:0016020">
    <property type="term" value="C:membrane"/>
    <property type="evidence" value="ECO:0007669"/>
    <property type="project" value="UniProtKB-SubCell"/>
</dbReference>
<keyword evidence="5 6" id="KW-0472">Membrane</keyword>
<sequence length="428" mass="44836">MTETTAAPQVDSPANSAWTALFMLGVVYLINFMDRQLFAVLQEDIRADLALSDTQLALLGGTMFAVFYATLGLPLAWLADRTNRVRLIAACCAVWSVFTALSGMAAGFWTMAVARIGVASGEAGGVSPSYSVISDYFPAGRRGLAIGLFSIGAPLGIAAGSALGAFIAASLGWRWAFILLGIPGLFAALALVMLVREPRRGRLDGPVKAGPPPLPLDAARAVLASPTLILLTLAAACTSFAGYGMYQWLPSFLIRSQGLMMAEIGQFLAPLFLLGVLGAIGGGWLADRFGRTHPAAYALIPGIAVAIMTPFFLAALMADSGYVSLVLLAIPISLAYAWLGPGLAAVQTLSKAEHRATTAAIIAFFNNLIGIGLGPLAIGAISDWLRNFMSEGEALRYALMAGVVMFILAAGLFTAAAFTLRREIARTP</sequence>
<dbReference type="InterPro" id="IPR036259">
    <property type="entry name" value="MFS_trans_sf"/>
</dbReference>
<feature type="transmembrane region" description="Helical" evidence="6">
    <location>
        <begin position="266"/>
        <end position="285"/>
    </location>
</feature>
<proteinExistence type="predicted"/>
<organism evidence="8 9">
    <name type="scientific">Alkalicaulis satelles</name>
    <dbReference type="NCBI Taxonomy" id="2609175"/>
    <lineage>
        <taxon>Bacteria</taxon>
        <taxon>Pseudomonadati</taxon>
        <taxon>Pseudomonadota</taxon>
        <taxon>Alphaproteobacteria</taxon>
        <taxon>Maricaulales</taxon>
        <taxon>Maricaulaceae</taxon>
        <taxon>Alkalicaulis</taxon>
    </lineage>
</organism>
<reference evidence="8 9" key="1">
    <citation type="submission" date="2019-09" db="EMBL/GenBank/DDBJ databases">
        <authorList>
            <person name="Kevbrin V."/>
            <person name="Grouzdev D.S."/>
        </authorList>
    </citation>
    <scope>NUCLEOTIDE SEQUENCE [LARGE SCALE GENOMIC DNA]</scope>
    <source>
        <strain evidence="8 9">G-192</strain>
    </source>
</reference>
<protein>
    <submittedName>
        <fullName evidence="8">MFS transporter</fullName>
    </submittedName>
</protein>
<name>A0A5M6ZLN4_9PROT</name>
<dbReference type="InterPro" id="IPR044770">
    <property type="entry name" value="MFS_spinster-like"/>
</dbReference>
<dbReference type="PANTHER" id="PTHR23505:SF79">
    <property type="entry name" value="PROTEIN SPINSTER"/>
    <property type="match status" value="1"/>
</dbReference>
<feature type="transmembrane region" description="Helical" evidence="6">
    <location>
        <begin position="144"/>
        <end position="169"/>
    </location>
</feature>
<evidence type="ECO:0000256" key="6">
    <source>
        <dbReference type="SAM" id="Phobius"/>
    </source>
</evidence>
<feature type="transmembrane region" description="Helical" evidence="6">
    <location>
        <begin position="228"/>
        <end position="246"/>
    </location>
</feature>
<dbReference type="Gene3D" id="1.20.1250.20">
    <property type="entry name" value="MFS general substrate transporter like domains"/>
    <property type="match status" value="2"/>
</dbReference>
<feature type="transmembrane region" description="Helical" evidence="6">
    <location>
        <begin position="394"/>
        <end position="420"/>
    </location>
</feature>
<keyword evidence="9" id="KW-1185">Reference proteome</keyword>
<feature type="transmembrane region" description="Helical" evidence="6">
    <location>
        <begin position="297"/>
        <end position="316"/>
    </location>
</feature>
<gene>
    <name evidence="8" type="ORF">F1654_00885</name>
</gene>
<dbReference type="PROSITE" id="PS50850">
    <property type="entry name" value="MFS"/>
    <property type="match status" value="1"/>
</dbReference>
<keyword evidence="4 6" id="KW-1133">Transmembrane helix</keyword>
<feature type="transmembrane region" description="Helical" evidence="6">
    <location>
        <begin position="85"/>
        <end position="109"/>
    </location>
</feature>
<dbReference type="AlphaFoldDB" id="A0A5M6ZLN4"/>
<comment type="caution">
    <text evidence="8">The sequence shown here is derived from an EMBL/GenBank/DDBJ whole genome shotgun (WGS) entry which is preliminary data.</text>
</comment>
<dbReference type="Proteomes" id="UP000325122">
    <property type="component" value="Unassembled WGS sequence"/>
</dbReference>
<dbReference type="CDD" id="cd17328">
    <property type="entry name" value="MFS_spinster_like"/>
    <property type="match status" value="1"/>
</dbReference>
<keyword evidence="2" id="KW-0813">Transport</keyword>
<evidence type="ECO:0000256" key="4">
    <source>
        <dbReference type="ARBA" id="ARBA00022989"/>
    </source>
</evidence>
<evidence type="ECO:0000256" key="3">
    <source>
        <dbReference type="ARBA" id="ARBA00022692"/>
    </source>
</evidence>
<evidence type="ECO:0000259" key="7">
    <source>
        <dbReference type="PROSITE" id="PS50850"/>
    </source>
</evidence>
<dbReference type="PANTHER" id="PTHR23505">
    <property type="entry name" value="SPINSTER"/>
    <property type="match status" value="1"/>
</dbReference>
<dbReference type="InterPro" id="IPR011701">
    <property type="entry name" value="MFS"/>
</dbReference>
<accession>A0A5M6ZLN4</accession>
<dbReference type="Pfam" id="PF07690">
    <property type="entry name" value="MFS_1"/>
    <property type="match status" value="1"/>
</dbReference>
<feature type="domain" description="Major facilitator superfamily (MFS) profile" evidence="7">
    <location>
        <begin position="20"/>
        <end position="428"/>
    </location>
</feature>
<comment type="subcellular location">
    <subcellularLocation>
        <location evidence="1">Membrane</location>
        <topology evidence="1">Multi-pass membrane protein</topology>
    </subcellularLocation>
</comment>
<evidence type="ECO:0000313" key="8">
    <source>
        <dbReference type="EMBL" id="KAA5804597.1"/>
    </source>
</evidence>
<dbReference type="SUPFAM" id="SSF103473">
    <property type="entry name" value="MFS general substrate transporter"/>
    <property type="match status" value="1"/>
</dbReference>
<feature type="transmembrane region" description="Helical" evidence="6">
    <location>
        <begin position="358"/>
        <end position="382"/>
    </location>
</feature>
<feature type="transmembrane region" description="Helical" evidence="6">
    <location>
        <begin position="16"/>
        <end position="33"/>
    </location>
</feature>
<dbReference type="RefSeq" id="WP_150021628.1">
    <property type="nucleotide sequence ID" value="NZ_VWOJ01000001.1"/>
</dbReference>
<feature type="transmembrane region" description="Helical" evidence="6">
    <location>
        <begin position="54"/>
        <end position="79"/>
    </location>
</feature>
<dbReference type="GO" id="GO:0022857">
    <property type="term" value="F:transmembrane transporter activity"/>
    <property type="evidence" value="ECO:0007669"/>
    <property type="project" value="InterPro"/>
</dbReference>
<evidence type="ECO:0000256" key="1">
    <source>
        <dbReference type="ARBA" id="ARBA00004141"/>
    </source>
</evidence>
<dbReference type="EMBL" id="VWOJ01000001">
    <property type="protein sequence ID" value="KAA5804597.1"/>
    <property type="molecule type" value="Genomic_DNA"/>
</dbReference>
<dbReference type="InterPro" id="IPR020846">
    <property type="entry name" value="MFS_dom"/>
</dbReference>
<evidence type="ECO:0000313" key="9">
    <source>
        <dbReference type="Proteomes" id="UP000325122"/>
    </source>
</evidence>
<keyword evidence="3 6" id="KW-0812">Transmembrane</keyword>